<evidence type="ECO:0000313" key="3">
    <source>
        <dbReference type="Proteomes" id="UP001356427"/>
    </source>
</evidence>
<dbReference type="AlphaFoldDB" id="A0AAN8KPA8"/>
<evidence type="ECO:0000259" key="1">
    <source>
        <dbReference type="Pfam" id="PF12423"/>
    </source>
</evidence>
<keyword evidence="3" id="KW-1185">Reference proteome</keyword>
<accession>A0AAN8KPA8</accession>
<dbReference type="InterPro" id="IPR022140">
    <property type="entry name" value="Kinesin-like_KIF1-typ"/>
</dbReference>
<organism evidence="2 3">
    <name type="scientific">Coregonus suidteri</name>
    <dbReference type="NCBI Taxonomy" id="861788"/>
    <lineage>
        <taxon>Eukaryota</taxon>
        <taxon>Metazoa</taxon>
        <taxon>Chordata</taxon>
        <taxon>Craniata</taxon>
        <taxon>Vertebrata</taxon>
        <taxon>Euteleostomi</taxon>
        <taxon>Actinopterygii</taxon>
        <taxon>Neopterygii</taxon>
        <taxon>Teleostei</taxon>
        <taxon>Protacanthopterygii</taxon>
        <taxon>Salmoniformes</taxon>
        <taxon>Salmonidae</taxon>
        <taxon>Coregoninae</taxon>
        <taxon>Coregonus</taxon>
    </lineage>
</organism>
<name>A0AAN8KPA8_9TELE</name>
<proteinExistence type="predicted"/>
<sequence>MKNRLVDMRELYQEWKNYDEDNPVSLQPCDADLFFDEQENHSLIGVANVFLACLFYDVKLQYAVPIINQKGEVRGASPCRGVAGERGAGGDLSEHCGWRDSHRDTETFSFLKRILWKEGDLERLREQWLTTLTKRQEYLDQHLQKMVQKPDKSEDDVQRETQLLECRLTLTEERNAVLVPSAGSGIPGAPAERVPVPGMETHIPVLFLDLSADDFSRKTRLLGWLGGLDAMRSSSTCTSSNITTERFARRRRGTLQCMTVPS</sequence>
<evidence type="ECO:0000313" key="2">
    <source>
        <dbReference type="EMBL" id="KAK6294883.1"/>
    </source>
</evidence>
<gene>
    <name evidence="2" type="ORF">J4Q44_G00341090</name>
</gene>
<feature type="domain" description="Kinesin-like KIF1-type" evidence="1">
    <location>
        <begin position="2"/>
        <end position="46"/>
    </location>
</feature>
<dbReference type="EMBL" id="JAGTTL010000034">
    <property type="protein sequence ID" value="KAK6294883.1"/>
    <property type="molecule type" value="Genomic_DNA"/>
</dbReference>
<protein>
    <recommendedName>
        <fullName evidence="1">Kinesin-like KIF1-type domain-containing protein</fullName>
    </recommendedName>
</protein>
<dbReference type="Proteomes" id="UP001356427">
    <property type="component" value="Unassembled WGS sequence"/>
</dbReference>
<comment type="caution">
    <text evidence="2">The sequence shown here is derived from an EMBL/GenBank/DDBJ whole genome shotgun (WGS) entry which is preliminary data.</text>
</comment>
<dbReference type="Pfam" id="PF12423">
    <property type="entry name" value="KIF1B"/>
    <property type="match status" value="1"/>
</dbReference>
<reference evidence="2 3" key="1">
    <citation type="submission" date="2021-04" db="EMBL/GenBank/DDBJ databases">
        <authorList>
            <person name="De Guttry C."/>
            <person name="Zahm M."/>
            <person name="Klopp C."/>
            <person name="Cabau C."/>
            <person name="Louis A."/>
            <person name="Berthelot C."/>
            <person name="Parey E."/>
            <person name="Roest Crollius H."/>
            <person name="Montfort J."/>
            <person name="Robinson-Rechavi M."/>
            <person name="Bucao C."/>
            <person name="Bouchez O."/>
            <person name="Gislard M."/>
            <person name="Lluch J."/>
            <person name="Milhes M."/>
            <person name="Lampietro C."/>
            <person name="Lopez Roques C."/>
            <person name="Donnadieu C."/>
            <person name="Braasch I."/>
            <person name="Desvignes T."/>
            <person name="Postlethwait J."/>
            <person name="Bobe J."/>
            <person name="Wedekind C."/>
            <person name="Guiguen Y."/>
        </authorList>
    </citation>
    <scope>NUCLEOTIDE SEQUENCE [LARGE SCALE GENOMIC DNA]</scope>
    <source>
        <strain evidence="2">Cs_M1</strain>
        <tissue evidence="2">Blood</tissue>
    </source>
</reference>